<dbReference type="AlphaFoldDB" id="A0A8H3CGF1"/>
<dbReference type="EMBL" id="CAJMXA010002498">
    <property type="protein sequence ID" value="CAE6482396.1"/>
    <property type="molecule type" value="Genomic_DNA"/>
</dbReference>
<evidence type="ECO:0000256" key="1">
    <source>
        <dbReference type="SAM" id="MobiDB-lite"/>
    </source>
</evidence>
<accession>A0A8H3CGF1</accession>
<name>A0A8H3CGF1_9AGAM</name>
<gene>
    <name evidence="2" type="ORF">RDB_LOCUS90300</name>
</gene>
<protein>
    <submittedName>
        <fullName evidence="2">Uncharacterized protein</fullName>
    </submittedName>
</protein>
<comment type="caution">
    <text evidence="2">The sequence shown here is derived from an EMBL/GenBank/DDBJ whole genome shotgun (WGS) entry which is preliminary data.</text>
</comment>
<feature type="compositionally biased region" description="Basic and acidic residues" evidence="1">
    <location>
        <begin position="74"/>
        <end position="83"/>
    </location>
</feature>
<proteinExistence type="predicted"/>
<feature type="compositionally biased region" description="Polar residues" evidence="1">
    <location>
        <begin position="221"/>
        <end position="233"/>
    </location>
</feature>
<evidence type="ECO:0000313" key="2">
    <source>
        <dbReference type="EMBL" id="CAE6482396.1"/>
    </source>
</evidence>
<feature type="compositionally biased region" description="Acidic residues" evidence="1">
    <location>
        <begin position="84"/>
        <end position="96"/>
    </location>
</feature>
<feature type="region of interest" description="Disordered" evidence="1">
    <location>
        <begin position="59"/>
        <end position="100"/>
    </location>
</feature>
<organism evidence="2 3">
    <name type="scientific">Rhizoctonia solani</name>
    <dbReference type="NCBI Taxonomy" id="456999"/>
    <lineage>
        <taxon>Eukaryota</taxon>
        <taxon>Fungi</taxon>
        <taxon>Dikarya</taxon>
        <taxon>Basidiomycota</taxon>
        <taxon>Agaricomycotina</taxon>
        <taxon>Agaricomycetes</taxon>
        <taxon>Cantharellales</taxon>
        <taxon>Ceratobasidiaceae</taxon>
        <taxon>Rhizoctonia</taxon>
    </lineage>
</organism>
<sequence length="240" mass="26498">MSQVDTTRKLKRQASSDIEEGHIKQARIGVQNACVRRFPPLRRSDSQALDVNATTAIVEHLPDVHELAPVPSELQHRSKKEDESGSTDEESQDEETAWARRAKTHRYNMLFKRPREPAPKVKRSWPGLLIKTASEVALIESDSEDEQPLEPVRRCGASEAAVRRAQQLMVFRATRTAARFQVSVSPVANSMSAPPVEVAAASHRLTRTVSETTVITITASAVGSARKTPSMTDSEPPLSE</sequence>
<evidence type="ECO:0000313" key="3">
    <source>
        <dbReference type="Proteomes" id="UP000663853"/>
    </source>
</evidence>
<feature type="region of interest" description="Disordered" evidence="1">
    <location>
        <begin position="221"/>
        <end position="240"/>
    </location>
</feature>
<reference evidence="2" key="1">
    <citation type="submission" date="2021-01" db="EMBL/GenBank/DDBJ databases">
        <authorList>
            <person name="Kaushik A."/>
        </authorList>
    </citation>
    <scope>NUCLEOTIDE SEQUENCE</scope>
    <source>
        <strain evidence="2">AG6-10EEA</strain>
    </source>
</reference>
<dbReference type="Proteomes" id="UP000663853">
    <property type="component" value="Unassembled WGS sequence"/>
</dbReference>
<feature type="region of interest" description="Disordered" evidence="1">
    <location>
        <begin position="1"/>
        <end position="21"/>
    </location>
</feature>